<gene>
    <name evidence="3" type="ORF">BJ085DRAFT_39701</name>
</gene>
<organism evidence="3 4">
    <name type="scientific">Dimargaris cristalligena</name>
    <dbReference type="NCBI Taxonomy" id="215637"/>
    <lineage>
        <taxon>Eukaryota</taxon>
        <taxon>Fungi</taxon>
        <taxon>Fungi incertae sedis</taxon>
        <taxon>Zoopagomycota</taxon>
        <taxon>Kickxellomycotina</taxon>
        <taxon>Dimargaritomycetes</taxon>
        <taxon>Dimargaritales</taxon>
        <taxon>Dimargaritaceae</taxon>
        <taxon>Dimargaris</taxon>
    </lineage>
</organism>
<proteinExistence type="predicted"/>
<dbReference type="GO" id="GO:0005829">
    <property type="term" value="C:cytosol"/>
    <property type="evidence" value="ECO:0007669"/>
    <property type="project" value="TreeGrafter"/>
</dbReference>
<dbReference type="AlphaFoldDB" id="A0A4P9ZTQ9"/>
<sequence>MLEEPQAFQAFLFRLQDLPVVNPIRQKADDLQQLNFPLPKARFETPTSSAAGVTQSGMAAGQSPDLTVSVKAMKVGYMYTLTVDPLATIGQLKQQLAAQCSISPDYQRLLIKGKALQDSSLVTDYGLDSDVVITLMVKPGAPTPITPASAAPKPTKQDQSDADQLLTSTTASPTTTPRPRSTPSNTGPKLPQLSAETRAKLAQSGFQTQFQELLSSQGISTTDQTLLLQALSHF</sequence>
<dbReference type="InterPro" id="IPR029071">
    <property type="entry name" value="Ubiquitin-like_domsf"/>
</dbReference>
<dbReference type="GO" id="GO:0031593">
    <property type="term" value="F:polyubiquitin modification-dependent protein binding"/>
    <property type="evidence" value="ECO:0007669"/>
    <property type="project" value="TreeGrafter"/>
</dbReference>
<protein>
    <recommendedName>
        <fullName evidence="2">Ubiquitin-like domain-containing protein</fullName>
    </recommendedName>
</protein>
<evidence type="ECO:0000313" key="4">
    <source>
        <dbReference type="Proteomes" id="UP000268162"/>
    </source>
</evidence>
<dbReference type="Gene3D" id="3.10.20.90">
    <property type="entry name" value="Phosphatidylinositol 3-kinase Catalytic Subunit, Chain A, domain 1"/>
    <property type="match status" value="1"/>
</dbReference>
<evidence type="ECO:0000256" key="1">
    <source>
        <dbReference type="SAM" id="MobiDB-lite"/>
    </source>
</evidence>
<dbReference type="PANTHER" id="PTHR10677">
    <property type="entry name" value="UBIQUILIN"/>
    <property type="match status" value="1"/>
</dbReference>
<evidence type="ECO:0000259" key="2">
    <source>
        <dbReference type="PROSITE" id="PS50053"/>
    </source>
</evidence>
<dbReference type="STRING" id="215637.A0A4P9ZTQ9"/>
<evidence type="ECO:0000313" key="3">
    <source>
        <dbReference type="EMBL" id="RKP36877.1"/>
    </source>
</evidence>
<dbReference type="Pfam" id="PF00240">
    <property type="entry name" value="ubiquitin"/>
    <property type="match status" value="1"/>
</dbReference>
<dbReference type="InterPro" id="IPR015496">
    <property type="entry name" value="Ubiquilin"/>
</dbReference>
<dbReference type="OrthoDB" id="428577at2759"/>
<feature type="compositionally biased region" description="Low complexity" evidence="1">
    <location>
        <begin position="167"/>
        <end position="186"/>
    </location>
</feature>
<dbReference type="InterPro" id="IPR000626">
    <property type="entry name" value="Ubiquitin-like_dom"/>
</dbReference>
<dbReference type="EMBL" id="ML002580">
    <property type="protein sequence ID" value="RKP36877.1"/>
    <property type="molecule type" value="Genomic_DNA"/>
</dbReference>
<dbReference type="GO" id="GO:0006511">
    <property type="term" value="P:ubiquitin-dependent protein catabolic process"/>
    <property type="evidence" value="ECO:0007669"/>
    <property type="project" value="TreeGrafter"/>
</dbReference>
<dbReference type="PANTHER" id="PTHR10677:SF3">
    <property type="entry name" value="FI07626P-RELATED"/>
    <property type="match status" value="1"/>
</dbReference>
<accession>A0A4P9ZTQ9</accession>
<dbReference type="SMART" id="SM00213">
    <property type="entry name" value="UBQ"/>
    <property type="match status" value="1"/>
</dbReference>
<dbReference type="PROSITE" id="PS50053">
    <property type="entry name" value="UBIQUITIN_2"/>
    <property type="match status" value="1"/>
</dbReference>
<reference evidence="4" key="1">
    <citation type="journal article" date="2018" name="Nat. Microbiol.">
        <title>Leveraging single-cell genomics to expand the fungal tree of life.</title>
        <authorList>
            <person name="Ahrendt S.R."/>
            <person name="Quandt C.A."/>
            <person name="Ciobanu D."/>
            <person name="Clum A."/>
            <person name="Salamov A."/>
            <person name="Andreopoulos B."/>
            <person name="Cheng J.F."/>
            <person name="Woyke T."/>
            <person name="Pelin A."/>
            <person name="Henrissat B."/>
            <person name="Reynolds N.K."/>
            <person name="Benny G.L."/>
            <person name="Smith M.E."/>
            <person name="James T.Y."/>
            <person name="Grigoriev I.V."/>
        </authorList>
    </citation>
    <scope>NUCLEOTIDE SEQUENCE [LARGE SCALE GENOMIC DNA]</scope>
    <source>
        <strain evidence="4">RSA 468</strain>
    </source>
</reference>
<dbReference type="SUPFAM" id="SSF54236">
    <property type="entry name" value="Ubiquitin-like"/>
    <property type="match status" value="1"/>
</dbReference>
<keyword evidence="4" id="KW-1185">Reference proteome</keyword>
<dbReference type="Proteomes" id="UP000268162">
    <property type="component" value="Unassembled WGS sequence"/>
</dbReference>
<name>A0A4P9ZTQ9_9FUNG</name>
<feature type="region of interest" description="Disordered" evidence="1">
    <location>
        <begin position="143"/>
        <end position="191"/>
    </location>
</feature>
<feature type="domain" description="Ubiquitin-like" evidence="2">
    <location>
        <begin position="66"/>
        <end position="138"/>
    </location>
</feature>